<accession>A0AAD5A8T9</accession>
<proteinExistence type="predicted"/>
<dbReference type="EMBL" id="MU567224">
    <property type="protein sequence ID" value="KAI5611257.1"/>
    <property type="molecule type" value="Genomic_DNA"/>
</dbReference>
<protein>
    <submittedName>
        <fullName evidence="3">Echinoderm microtubule-associated protein-like 1 isoform X1</fullName>
    </submittedName>
</protein>
<sequence length="299" mass="32380">MADTHMEELVERSGAAEDREAQLRELYRDGPLVGPEPDFITDEHCSAHSNMEVTDRLMYLEQRLQMQEDEVQLLKITLADVLKRLNISKTQTAALTKRGPVKEVNAIFSASTPVSSALPPRTNSNTANFLKKSSSSALPSSTSCKNYSTLPTSKRSPASSTKGSSSVQSSALTTSTVTTPCKKLQESSKPKETITSVVGTRHVTHCKVTMQIYLSHPAKKTGPTENAVATAVQPSVCTPVSGPPPEKAASDKRKVGAGKKPPCTLSLHRSRCQSPFSPAKSPLYKSPIKSPSQYFQICY</sequence>
<gene>
    <name evidence="3" type="ORF">C0J50_4780</name>
</gene>
<evidence type="ECO:0000256" key="2">
    <source>
        <dbReference type="SAM" id="MobiDB-lite"/>
    </source>
</evidence>
<feature type="non-terminal residue" evidence="3">
    <location>
        <position position="299"/>
    </location>
</feature>
<feature type="compositionally biased region" description="Low complexity" evidence="2">
    <location>
        <begin position="159"/>
        <end position="179"/>
    </location>
</feature>
<keyword evidence="1" id="KW-0175">Coiled coil</keyword>
<feature type="region of interest" description="Disordered" evidence="2">
    <location>
        <begin position="112"/>
        <end position="192"/>
    </location>
</feature>
<keyword evidence="4" id="KW-1185">Reference proteome</keyword>
<evidence type="ECO:0000256" key="1">
    <source>
        <dbReference type="SAM" id="Coils"/>
    </source>
</evidence>
<feature type="region of interest" description="Disordered" evidence="2">
    <location>
        <begin position="236"/>
        <end position="284"/>
    </location>
</feature>
<feature type="compositionally biased region" description="Basic and acidic residues" evidence="2">
    <location>
        <begin position="183"/>
        <end position="192"/>
    </location>
</feature>
<dbReference type="AlphaFoldDB" id="A0AAD5A8T9"/>
<evidence type="ECO:0000313" key="4">
    <source>
        <dbReference type="Proteomes" id="UP001205998"/>
    </source>
</evidence>
<dbReference type="Proteomes" id="UP001205998">
    <property type="component" value="Unassembled WGS sequence"/>
</dbReference>
<feature type="compositionally biased region" description="Polar residues" evidence="2">
    <location>
        <begin position="112"/>
        <end position="132"/>
    </location>
</feature>
<reference evidence="3" key="1">
    <citation type="submission" date="2018-07" db="EMBL/GenBank/DDBJ databases">
        <title>Comparative genomics of catfishes provides insights into carnivory and benthic adaptation.</title>
        <authorList>
            <person name="Zhang Y."/>
            <person name="Wang D."/>
            <person name="Peng Z."/>
            <person name="Zheng S."/>
            <person name="Shao F."/>
            <person name="Tao W."/>
        </authorList>
    </citation>
    <scope>NUCLEOTIDE SEQUENCE</scope>
    <source>
        <strain evidence="3">Chongqing</strain>
    </source>
</reference>
<evidence type="ECO:0000313" key="3">
    <source>
        <dbReference type="EMBL" id="KAI5611257.1"/>
    </source>
</evidence>
<comment type="caution">
    <text evidence="3">The sequence shown here is derived from an EMBL/GenBank/DDBJ whole genome shotgun (WGS) entry which is preliminary data.</text>
</comment>
<name>A0AAD5A8T9_SILAS</name>
<feature type="compositionally biased region" description="Polar residues" evidence="2">
    <location>
        <begin position="144"/>
        <end position="158"/>
    </location>
</feature>
<feature type="coiled-coil region" evidence="1">
    <location>
        <begin position="50"/>
        <end position="77"/>
    </location>
</feature>
<organism evidence="3 4">
    <name type="scientific">Silurus asotus</name>
    <name type="common">Amur catfish</name>
    <name type="synonym">Parasilurus asotus</name>
    <dbReference type="NCBI Taxonomy" id="30991"/>
    <lineage>
        <taxon>Eukaryota</taxon>
        <taxon>Metazoa</taxon>
        <taxon>Chordata</taxon>
        <taxon>Craniata</taxon>
        <taxon>Vertebrata</taxon>
        <taxon>Euteleostomi</taxon>
        <taxon>Actinopterygii</taxon>
        <taxon>Neopterygii</taxon>
        <taxon>Teleostei</taxon>
        <taxon>Ostariophysi</taxon>
        <taxon>Siluriformes</taxon>
        <taxon>Siluridae</taxon>
        <taxon>Silurus</taxon>
    </lineage>
</organism>
<feature type="compositionally biased region" description="Low complexity" evidence="2">
    <location>
        <begin position="133"/>
        <end position="143"/>
    </location>
</feature>